<accession>A0A7T8H368</accession>
<gene>
    <name evidence="1" type="ORF">FKW44_016906</name>
</gene>
<sequence length="83" mass="9403">MTVKELMDRSSLRILNYAVACRLDNSLVTIYIGIFGRRHECQDQLGEDQSTLPTTSHYGTHVVICAERSRMNCKALLKNYVGP</sequence>
<evidence type="ECO:0000313" key="2">
    <source>
        <dbReference type="Proteomes" id="UP000595437"/>
    </source>
</evidence>
<protein>
    <submittedName>
        <fullName evidence="1">Uncharacterized protein</fullName>
    </submittedName>
</protein>
<dbReference type="Proteomes" id="UP000595437">
    <property type="component" value="Chromosome 11"/>
</dbReference>
<feature type="non-terminal residue" evidence="1">
    <location>
        <position position="83"/>
    </location>
</feature>
<dbReference type="AlphaFoldDB" id="A0A7T8H368"/>
<name>A0A7T8H368_CALRO</name>
<proteinExistence type="predicted"/>
<organism evidence="1 2">
    <name type="scientific">Caligus rogercresseyi</name>
    <name type="common">Sea louse</name>
    <dbReference type="NCBI Taxonomy" id="217165"/>
    <lineage>
        <taxon>Eukaryota</taxon>
        <taxon>Metazoa</taxon>
        <taxon>Ecdysozoa</taxon>
        <taxon>Arthropoda</taxon>
        <taxon>Crustacea</taxon>
        <taxon>Multicrustacea</taxon>
        <taxon>Hexanauplia</taxon>
        <taxon>Copepoda</taxon>
        <taxon>Siphonostomatoida</taxon>
        <taxon>Caligidae</taxon>
        <taxon>Caligus</taxon>
    </lineage>
</organism>
<dbReference type="EMBL" id="CP045900">
    <property type="protein sequence ID" value="QQP42291.1"/>
    <property type="molecule type" value="Genomic_DNA"/>
</dbReference>
<keyword evidence="2" id="KW-1185">Reference proteome</keyword>
<reference evidence="2" key="1">
    <citation type="submission" date="2021-01" db="EMBL/GenBank/DDBJ databases">
        <title>Caligus Genome Assembly.</title>
        <authorList>
            <person name="Gallardo-Escarate C."/>
        </authorList>
    </citation>
    <scope>NUCLEOTIDE SEQUENCE [LARGE SCALE GENOMIC DNA]</scope>
</reference>
<evidence type="ECO:0000313" key="1">
    <source>
        <dbReference type="EMBL" id="QQP42291.1"/>
    </source>
</evidence>